<evidence type="ECO:0000313" key="2">
    <source>
        <dbReference type="EMBL" id="RHX81971.1"/>
    </source>
</evidence>
<comment type="caution">
    <text evidence="2">The sequence shown here is derived from an EMBL/GenBank/DDBJ whole genome shotgun (WGS) entry which is preliminary data.</text>
</comment>
<evidence type="ECO:0000313" key="3">
    <source>
        <dbReference type="Proteomes" id="UP000285569"/>
    </source>
</evidence>
<reference evidence="2 3" key="2">
    <citation type="journal article" date="2020" name="Int. J. Syst. Evol. Microbiol.">
        <title>Leptospira yasudae sp. nov. and Leptospira stimsonii sp. nov., two new species of the pathogenic group isolated from environmental sources.</title>
        <authorList>
            <person name="Casanovas-Massana A."/>
            <person name="Hamond C."/>
            <person name="Santos L.A."/>
            <person name="de Oliveira D."/>
            <person name="Hacker K.P."/>
            <person name="Balassiano I."/>
            <person name="Costa F."/>
            <person name="Medeiros M.A."/>
            <person name="Reis M.G."/>
            <person name="Ko A.I."/>
            <person name="Wunder E.A."/>
        </authorList>
    </citation>
    <scope>NUCLEOTIDE SEQUENCE [LARGE SCALE GENOMIC DNA]</scope>
    <source>
        <strain evidence="2 3">B21</strain>
    </source>
</reference>
<feature type="compositionally biased region" description="Basic and acidic residues" evidence="1">
    <location>
        <begin position="35"/>
        <end position="46"/>
    </location>
</feature>
<proteinExistence type="predicted"/>
<dbReference type="RefSeq" id="WP_118954109.1">
    <property type="nucleotide sequence ID" value="NZ_QHCR01000001.1"/>
</dbReference>
<gene>
    <name evidence="2" type="ORF">DLM77_00415</name>
</gene>
<keyword evidence="3" id="KW-1185">Reference proteome</keyword>
<dbReference type="Proteomes" id="UP000285569">
    <property type="component" value="Unassembled WGS sequence"/>
</dbReference>
<dbReference type="EMBL" id="QHCR01000001">
    <property type="protein sequence ID" value="RHX81971.1"/>
    <property type="molecule type" value="Genomic_DNA"/>
</dbReference>
<feature type="compositionally biased region" description="Polar residues" evidence="1">
    <location>
        <begin position="47"/>
        <end position="60"/>
    </location>
</feature>
<feature type="region of interest" description="Disordered" evidence="1">
    <location>
        <begin position="30"/>
        <end position="60"/>
    </location>
</feature>
<organism evidence="2 3">
    <name type="scientific">Leptospira yasudae</name>
    <dbReference type="NCBI Taxonomy" id="2202201"/>
    <lineage>
        <taxon>Bacteria</taxon>
        <taxon>Pseudomonadati</taxon>
        <taxon>Spirochaetota</taxon>
        <taxon>Spirochaetia</taxon>
        <taxon>Leptospirales</taxon>
        <taxon>Leptospiraceae</taxon>
        <taxon>Leptospira</taxon>
    </lineage>
</organism>
<evidence type="ECO:0000256" key="1">
    <source>
        <dbReference type="SAM" id="MobiDB-lite"/>
    </source>
</evidence>
<sequence>MQRADYRFHVLIFALLLIFASDVFSQNIVPVPQNDPHEQDQGKNSDLRSNPNASEQPQGLTQKEIRMKRKFFLGGIYFPGYGSAILGWNAWKNVTIGVQYYQNLHKTNGDYDSRYSYIVNYGIARQSDREWKSAGGGIFVNYFIADSSVYIPIAIGGEYFRNTRYDQFIDTTGVQSYRSERINLDYGPRYYAGTGLGIRHQLESGFFFGFEVLMRAFGPYHKNVTIETLDIMNRPVSITDYWIRKEEIKRDHAGKAYDAGVDFSVGFAF</sequence>
<evidence type="ECO:0008006" key="4">
    <source>
        <dbReference type="Google" id="ProtNLM"/>
    </source>
</evidence>
<name>A0ABX9M7A4_9LEPT</name>
<protein>
    <recommendedName>
        <fullName evidence="4">Outer membrane protein beta-barrel domain-containing protein</fullName>
    </recommendedName>
</protein>
<reference evidence="3" key="1">
    <citation type="submission" date="2018-05" db="EMBL/GenBank/DDBJ databases">
        <title>Leptospira yasudae sp. nov. and Leptospira stimsonii sp. nov., two pathogenic species of the genus Leptospira isolated from environmental sources.</title>
        <authorList>
            <person name="Casanovas-Massana A."/>
            <person name="Hamond C."/>
            <person name="Santos L.A."/>
            <person name="Hacker K.P."/>
            <person name="Balassiano I."/>
            <person name="Medeiros M.A."/>
            <person name="Reis M.G."/>
            <person name="Ko A.I."/>
            <person name="Wunder E.A."/>
        </authorList>
    </citation>
    <scope>NUCLEOTIDE SEQUENCE [LARGE SCALE GENOMIC DNA]</scope>
    <source>
        <strain evidence="3">B21</strain>
    </source>
</reference>
<accession>A0ABX9M7A4</accession>